<keyword evidence="4 8" id="KW-0863">Zinc-finger</keyword>
<evidence type="ECO:0000256" key="5">
    <source>
        <dbReference type="ARBA" id="ARBA00022833"/>
    </source>
</evidence>
<feature type="region of interest" description="Disordered" evidence="10">
    <location>
        <begin position="297"/>
        <end position="339"/>
    </location>
</feature>
<comment type="subcellular location">
    <subcellularLocation>
        <location evidence="1 7 9">Nucleus</location>
    </subcellularLocation>
</comment>
<dbReference type="STRING" id="4558.C5XUM8"/>
<feature type="compositionally biased region" description="Polar residues" evidence="10">
    <location>
        <begin position="325"/>
        <end position="335"/>
    </location>
</feature>
<dbReference type="FunFam" id="1.10.10.60:FF:000568">
    <property type="entry name" value="Pathogenesis-related homeodomain protein"/>
    <property type="match status" value="1"/>
</dbReference>
<comment type="similarity">
    <text evidence="2">Belongs to the PHD-associated homeobox family.</text>
</comment>
<feature type="region of interest" description="Disordered" evidence="10">
    <location>
        <begin position="1"/>
        <end position="57"/>
    </location>
</feature>
<keyword evidence="14" id="KW-1185">Reference proteome</keyword>
<feature type="domain" description="PHD-type" evidence="11">
    <location>
        <begin position="195"/>
        <end position="252"/>
    </location>
</feature>
<dbReference type="Gramene" id="EES04515">
    <property type="protein sequence ID" value="EES04515"/>
    <property type="gene ID" value="SORBI_3004G040000"/>
</dbReference>
<dbReference type="FunCoup" id="C5XUM8">
    <property type="interactions" value="1172"/>
</dbReference>
<dbReference type="OMA" id="EGFCHAN"/>
<reference evidence="14" key="2">
    <citation type="journal article" date="2018" name="Plant J.">
        <title>The Sorghum bicolor reference genome: improved assembly, gene annotations, a transcriptome atlas, and signatures of genome organization.</title>
        <authorList>
            <person name="McCormick R.F."/>
            <person name="Truong S.K."/>
            <person name="Sreedasyam A."/>
            <person name="Jenkins J."/>
            <person name="Shu S."/>
            <person name="Sims D."/>
            <person name="Kennedy M."/>
            <person name="Amirebrahimi M."/>
            <person name="Weers B.D."/>
            <person name="McKinley B."/>
            <person name="Mattison A."/>
            <person name="Morishige D.T."/>
            <person name="Grimwood J."/>
            <person name="Schmutz J."/>
            <person name="Mullet J.E."/>
        </authorList>
    </citation>
    <scope>NUCLEOTIDE SEQUENCE [LARGE SCALE GENOMIC DNA]</scope>
    <source>
        <strain evidence="14">cv. BTx623</strain>
    </source>
</reference>
<dbReference type="SUPFAM" id="SSF57903">
    <property type="entry name" value="FYVE/PHD zinc finger"/>
    <property type="match status" value="1"/>
</dbReference>
<dbReference type="InterPro" id="IPR009057">
    <property type="entry name" value="Homeodomain-like_sf"/>
</dbReference>
<evidence type="ECO:0000256" key="4">
    <source>
        <dbReference type="ARBA" id="ARBA00022771"/>
    </source>
</evidence>
<dbReference type="GO" id="GO:0005634">
    <property type="term" value="C:nucleus"/>
    <property type="evidence" value="ECO:0000318"/>
    <property type="project" value="GO_Central"/>
</dbReference>
<dbReference type="Proteomes" id="UP000000768">
    <property type="component" value="Chromosome 4"/>
</dbReference>
<dbReference type="PROSITE" id="PS50071">
    <property type="entry name" value="HOMEOBOX_2"/>
    <property type="match status" value="1"/>
</dbReference>
<dbReference type="CDD" id="cd00086">
    <property type="entry name" value="homeodomain"/>
    <property type="match status" value="1"/>
</dbReference>
<feature type="domain" description="Homeobox" evidence="12">
    <location>
        <begin position="441"/>
        <end position="501"/>
    </location>
</feature>
<dbReference type="GO" id="GO:0003682">
    <property type="term" value="F:chromatin binding"/>
    <property type="evidence" value="ECO:0000318"/>
    <property type="project" value="GO_Central"/>
</dbReference>
<evidence type="ECO:0000256" key="6">
    <source>
        <dbReference type="ARBA" id="ARBA00023242"/>
    </source>
</evidence>
<dbReference type="GO" id="GO:0045814">
    <property type="term" value="P:negative regulation of gene expression, epigenetic"/>
    <property type="evidence" value="ECO:0000318"/>
    <property type="project" value="GO_Central"/>
</dbReference>
<dbReference type="OrthoDB" id="1903104at2759"/>
<dbReference type="Pfam" id="PF00046">
    <property type="entry name" value="Homeodomain"/>
    <property type="match status" value="1"/>
</dbReference>
<dbReference type="InterPro" id="IPR001965">
    <property type="entry name" value="Znf_PHD"/>
</dbReference>
<proteinExistence type="inferred from homology"/>
<dbReference type="SMART" id="SM00389">
    <property type="entry name" value="HOX"/>
    <property type="match status" value="1"/>
</dbReference>
<dbReference type="eggNOG" id="KOG4299">
    <property type="taxonomic scope" value="Eukaryota"/>
</dbReference>
<dbReference type="InterPro" id="IPR019787">
    <property type="entry name" value="Znf_PHD-finger"/>
</dbReference>
<dbReference type="Gene3D" id="3.30.40.10">
    <property type="entry name" value="Zinc/RING finger domain, C3HC4 (zinc finger)"/>
    <property type="match status" value="1"/>
</dbReference>
<evidence type="ECO:0000256" key="7">
    <source>
        <dbReference type="PROSITE-ProRule" id="PRU00108"/>
    </source>
</evidence>
<feature type="compositionally biased region" description="Acidic residues" evidence="10">
    <location>
        <begin position="297"/>
        <end position="324"/>
    </location>
</feature>
<keyword evidence="7 9" id="KW-0371">Homeobox</keyword>
<dbReference type="PANTHER" id="PTHR12628:SF10">
    <property type="entry name" value="HOMEOBOX DOMAIN-CONTAINING PROTEIN"/>
    <property type="match status" value="1"/>
</dbReference>
<evidence type="ECO:0000256" key="3">
    <source>
        <dbReference type="ARBA" id="ARBA00022723"/>
    </source>
</evidence>
<dbReference type="SUPFAM" id="SSF46689">
    <property type="entry name" value="Homeodomain-like"/>
    <property type="match status" value="1"/>
</dbReference>
<evidence type="ECO:0000256" key="2">
    <source>
        <dbReference type="ARBA" id="ARBA00007427"/>
    </source>
</evidence>
<keyword evidence="6 7" id="KW-0539">Nucleus</keyword>
<evidence type="ECO:0000313" key="13">
    <source>
        <dbReference type="EMBL" id="EES04515.2"/>
    </source>
</evidence>
<evidence type="ECO:0000259" key="11">
    <source>
        <dbReference type="PROSITE" id="PS50016"/>
    </source>
</evidence>
<reference evidence="13 14" key="1">
    <citation type="journal article" date="2009" name="Nature">
        <title>The Sorghum bicolor genome and the diversification of grasses.</title>
        <authorList>
            <person name="Paterson A.H."/>
            <person name="Bowers J.E."/>
            <person name="Bruggmann R."/>
            <person name="Dubchak I."/>
            <person name="Grimwood J."/>
            <person name="Gundlach H."/>
            <person name="Haberer G."/>
            <person name="Hellsten U."/>
            <person name="Mitros T."/>
            <person name="Poliakov A."/>
            <person name="Schmutz J."/>
            <person name="Spannagl M."/>
            <person name="Tang H."/>
            <person name="Wang X."/>
            <person name="Wicker T."/>
            <person name="Bharti A.K."/>
            <person name="Chapman J."/>
            <person name="Feltus F.A."/>
            <person name="Gowik U."/>
            <person name="Grigoriev I.V."/>
            <person name="Lyons E."/>
            <person name="Maher C.A."/>
            <person name="Martis M."/>
            <person name="Narechania A."/>
            <person name="Otillar R.P."/>
            <person name="Penning B.W."/>
            <person name="Salamov A.A."/>
            <person name="Wang Y."/>
            <person name="Zhang L."/>
            <person name="Carpita N.C."/>
            <person name="Freeling M."/>
            <person name="Gingle A.R."/>
            <person name="Hash C.T."/>
            <person name="Keller B."/>
            <person name="Klein P."/>
            <person name="Kresovich S."/>
            <person name="McCann M.C."/>
            <person name="Ming R."/>
            <person name="Peterson D.G."/>
            <person name="Mehboob-ur-Rahman"/>
            <person name="Ware D."/>
            <person name="Westhoff P."/>
            <person name="Mayer K.F."/>
            <person name="Messing J."/>
            <person name="Rokhsar D.S."/>
        </authorList>
    </citation>
    <scope>NUCLEOTIDE SEQUENCE [LARGE SCALE GENOMIC DNA]</scope>
    <source>
        <strain evidence="14">cv. BTx623</strain>
    </source>
</reference>
<dbReference type="InParanoid" id="C5XUM8"/>
<keyword evidence="3" id="KW-0479">Metal-binding</keyword>
<evidence type="ECO:0000256" key="10">
    <source>
        <dbReference type="SAM" id="MobiDB-lite"/>
    </source>
</evidence>
<dbReference type="EMBL" id="CM000763">
    <property type="protein sequence ID" value="EES04515.2"/>
    <property type="molecule type" value="Genomic_DNA"/>
</dbReference>
<dbReference type="PANTHER" id="PTHR12628">
    <property type="entry name" value="POLYCOMB-LIKE TRANSCRIPTION FACTOR"/>
    <property type="match status" value="1"/>
</dbReference>
<dbReference type="InterPro" id="IPR019786">
    <property type="entry name" value="Zinc_finger_PHD-type_CS"/>
</dbReference>
<evidence type="ECO:0000256" key="1">
    <source>
        <dbReference type="ARBA" id="ARBA00004123"/>
    </source>
</evidence>
<feature type="region of interest" description="Disordered" evidence="10">
    <location>
        <begin position="502"/>
        <end position="553"/>
    </location>
</feature>
<name>C5XUM8_SORBI</name>
<evidence type="ECO:0000259" key="12">
    <source>
        <dbReference type="PROSITE" id="PS50071"/>
    </source>
</evidence>
<dbReference type="HOGENOM" id="CLU_018465_1_0_1"/>
<dbReference type="PROSITE" id="PS50016">
    <property type="entry name" value="ZF_PHD_2"/>
    <property type="match status" value="1"/>
</dbReference>
<dbReference type="InterPro" id="IPR001356">
    <property type="entry name" value="HD"/>
</dbReference>
<sequence>MHSSENILVFSNSGRSSKGRNETSMELVPVPNRPTRSDASRQCKSDSPLKRSQRKVRNATLAKSIKNKYHCSPLKQRRGSDSVAGKIVTGLTARRRKKRKMQNTDEATRLERRARYFLIKIKLEQNLLDAYSGDGWNGQSREKIKPEKELQRARKQIIKCKIAIRDIIRQLCLYTSTGSVDDPAMPPDQFTNPEHTMCSTCKSHESFPSNKFIFCEGPCKRAYHEKCLEPPLNKGVLPTSSHGWLCKFCLCKVKILETINAHLGTSFTVMCSFEDIFKEATEQIDSEDALDEDWLSEYSGDEDYDPDENEDSDNCMDSGEEIMSDDSNGSGSPLYSPNDDIPDFISADLNDVEGFCHANLDLGIDAGEDDLAQILTYQRPRRDVDYRRLNEEMFGKIMGNEEQSEDEDWGHERRKKRRTRSGGAGDNSVGFSNVISDEKSQKKGRKLFRIPPAAVEVLRRAFAENELPPRDVKENLSRELGISFEKIDKWFKNTRCAALRDRKAEGNSHNTALSKSSRNKGKAGISGKAERNDHVTGPCNNSRTNEEKSGISGKVDSVDNSCLVPLSEIINVHTRVQHNLEMRKMESTSSPVWLHNEGGCLFPTLQAKESTLPTSKPCLPSEISHPTTNEVGTLVQATSWMDAGACIEQQETTPWVDTGASGYQPFLDVIDEMCGLECRLQRLKENMFSSGMDGRTAGVSDMGNQAVVLVPTAELKEKAPHGGLFGHYCP</sequence>
<feature type="DNA-binding region" description="Homeobox" evidence="7">
    <location>
        <begin position="443"/>
        <end position="502"/>
    </location>
</feature>
<feature type="compositionally biased region" description="Polar residues" evidence="10">
    <location>
        <begin position="1"/>
        <end position="16"/>
    </location>
</feature>
<keyword evidence="5" id="KW-0862">Zinc</keyword>
<evidence type="ECO:0000256" key="8">
    <source>
        <dbReference type="PROSITE-ProRule" id="PRU00146"/>
    </source>
</evidence>
<evidence type="ECO:0008006" key="15">
    <source>
        <dbReference type="Google" id="ProtNLM"/>
    </source>
</evidence>
<dbReference type="AlphaFoldDB" id="C5XUM8"/>
<feature type="region of interest" description="Disordered" evidence="10">
    <location>
        <begin position="397"/>
        <end position="436"/>
    </location>
</feature>
<feature type="compositionally biased region" description="Polar residues" evidence="10">
    <location>
        <begin position="507"/>
        <end position="516"/>
    </location>
</feature>
<protein>
    <recommendedName>
        <fullName evidence="15">Pathogenesis-related homeodomain protein</fullName>
    </recommendedName>
</protein>
<dbReference type="Gene3D" id="1.10.10.60">
    <property type="entry name" value="Homeodomain-like"/>
    <property type="match status" value="1"/>
</dbReference>
<dbReference type="SMART" id="SM00249">
    <property type="entry name" value="PHD"/>
    <property type="match status" value="1"/>
</dbReference>
<gene>
    <name evidence="13" type="ORF">SORBI_3004G040000</name>
</gene>
<dbReference type="PROSITE" id="PS01359">
    <property type="entry name" value="ZF_PHD_1"/>
    <property type="match status" value="1"/>
</dbReference>
<organism evidence="13 14">
    <name type="scientific">Sorghum bicolor</name>
    <name type="common">Sorghum</name>
    <name type="synonym">Sorghum vulgare</name>
    <dbReference type="NCBI Taxonomy" id="4558"/>
    <lineage>
        <taxon>Eukaryota</taxon>
        <taxon>Viridiplantae</taxon>
        <taxon>Streptophyta</taxon>
        <taxon>Embryophyta</taxon>
        <taxon>Tracheophyta</taxon>
        <taxon>Spermatophyta</taxon>
        <taxon>Magnoliopsida</taxon>
        <taxon>Liliopsida</taxon>
        <taxon>Poales</taxon>
        <taxon>Poaceae</taxon>
        <taxon>PACMAD clade</taxon>
        <taxon>Panicoideae</taxon>
        <taxon>Andropogonodae</taxon>
        <taxon>Andropogoneae</taxon>
        <taxon>Sorghinae</taxon>
        <taxon>Sorghum</taxon>
    </lineage>
</organism>
<dbReference type="InterPro" id="IPR013083">
    <property type="entry name" value="Znf_RING/FYVE/PHD"/>
</dbReference>
<feature type="compositionally biased region" description="Basic and acidic residues" evidence="10">
    <location>
        <begin position="35"/>
        <end position="49"/>
    </location>
</feature>
<dbReference type="GO" id="GO:0008270">
    <property type="term" value="F:zinc ion binding"/>
    <property type="evidence" value="ECO:0007669"/>
    <property type="project" value="UniProtKB-KW"/>
</dbReference>
<dbReference type="InterPro" id="IPR011011">
    <property type="entry name" value="Znf_FYVE_PHD"/>
</dbReference>
<accession>C5XUM8</accession>
<keyword evidence="7 9" id="KW-0238">DNA-binding</keyword>
<dbReference type="KEGG" id="sbi:8069966"/>
<dbReference type="GO" id="GO:0003677">
    <property type="term" value="F:DNA binding"/>
    <property type="evidence" value="ECO:0000318"/>
    <property type="project" value="GO_Central"/>
</dbReference>
<evidence type="ECO:0000256" key="9">
    <source>
        <dbReference type="RuleBase" id="RU000682"/>
    </source>
</evidence>
<evidence type="ECO:0000313" key="14">
    <source>
        <dbReference type="Proteomes" id="UP000000768"/>
    </source>
</evidence>
<dbReference type="Pfam" id="PF00628">
    <property type="entry name" value="PHD"/>
    <property type="match status" value="1"/>
</dbReference>